<feature type="transmembrane region" description="Helical" evidence="1">
    <location>
        <begin position="281"/>
        <end position="300"/>
    </location>
</feature>
<feature type="transmembrane region" description="Helical" evidence="1">
    <location>
        <begin position="366"/>
        <end position="396"/>
    </location>
</feature>
<feature type="transmembrane region" description="Helical" evidence="1">
    <location>
        <begin position="65"/>
        <end position="82"/>
    </location>
</feature>
<evidence type="ECO:0000313" key="3">
    <source>
        <dbReference type="Proteomes" id="UP000753256"/>
    </source>
</evidence>
<feature type="transmembrane region" description="Helical" evidence="1">
    <location>
        <begin position="595"/>
        <end position="618"/>
    </location>
</feature>
<organism evidence="2 3">
    <name type="scientific">Enorma phocaeensis</name>
    <dbReference type="NCBI Taxonomy" id="1871019"/>
    <lineage>
        <taxon>Bacteria</taxon>
        <taxon>Bacillati</taxon>
        <taxon>Actinomycetota</taxon>
        <taxon>Coriobacteriia</taxon>
        <taxon>Coriobacteriales</taxon>
        <taxon>Coriobacteriaceae</taxon>
        <taxon>Enorma</taxon>
    </lineage>
</organism>
<comment type="caution">
    <text evidence="2">The sequence shown here is derived from an EMBL/GenBank/DDBJ whole genome shotgun (WGS) entry which is preliminary data.</text>
</comment>
<dbReference type="Pfam" id="PF19484">
    <property type="entry name" value="DUF6020"/>
    <property type="match status" value="1"/>
</dbReference>
<dbReference type="Proteomes" id="UP000753256">
    <property type="component" value="Unassembled WGS sequence"/>
</dbReference>
<name>A0A921IUM4_9ACTN</name>
<evidence type="ECO:0000256" key="1">
    <source>
        <dbReference type="SAM" id="Phobius"/>
    </source>
</evidence>
<dbReference type="InterPro" id="IPR046062">
    <property type="entry name" value="DUF6020"/>
</dbReference>
<dbReference type="EMBL" id="DYUZ01000035">
    <property type="protein sequence ID" value="HJG38142.1"/>
    <property type="molecule type" value="Genomic_DNA"/>
</dbReference>
<feature type="transmembrane region" description="Helical" evidence="1">
    <location>
        <begin position="94"/>
        <end position="115"/>
    </location>
</feature>
<protein>
    <submittedName>
        <fullName evidence="2">DUF6020 family protein</fullName>
    </submittedName>
</protein>
<feature type="transmembrane region" description="Helical" evidence="1">
    <location>
        <begin position="408"/>
        <end position="430"/>
    </location>
</feature>
<dbReference type="AlphaFoldDB" id="A0A921IUM4"/>
<feature type="transmembrane region" description="Helical" evidence="1">
    <location>
        <begin position="624"/>
        <end position="641"/>
    </location>
</feature>
<feature type="transmembrane region" description="Helical" evidence="1">
    <location>
        <begin position="197"/>
        <end position="222"/>
    </location>
</feature>
<feature type="transmembrane region" description="Helical" evidence="1">
    <location>
        <begin position="648"/>
        <end position="668"/>
    </location>
</feature>
<accession>A0A921IUM4</accession>
<feature type="transmembrane region" description="Helical" evidence="1">
    <location>
        <begin position="337"/>
        <end position="354"/>
    </location>
</feature>
<proteinExistence type="predicted"/>
<gene>
    <name evidence="2" type="ORF">K8V70_09865</name>
</gene>
<keyword evidence="1" id="KW-0812">Transmembrane</keyword>
<reference evidence="2" key="2">
    <citation type="submission" date="2021-09" db="EMBL/GenBank/DDBJ databases">
        <authorList>
            <person name="Gilroy R."/>
        </authorList>
    </citation>
    <scope>NUCLEOTIDE SEQUENCE</scope>
    <source>
        <strain evidence="2">ChiHjej13B12-9602</strain>
    </source>
</reference>
<evidence type="ECO:0000313" key="2">
    <source>
        <dbReference type="EMBL" id="HJG38142.1"/>
    </source>
</evidence>
<reference evidence="2" key="1">
    <citation type="journal article" date="2021" name="PeerJ">
        <title>Extensive microbial diversity within the chicken gut microbiome revealed by metagenomics and culture.</title>
        <authorList>
            <person name="Gilroy R."/>
            <person name="Ravi A."/>
            <person name="Getino M."/>
            <person name="Pursley I."/>
            <person name="Horton D.L."/>
            <person name="Alikhan N.F."/>
            <person name="Baker D."/>
            <person name="Gharbi K."/>
            <person name="Hall N."/>
            <person name="Watson M."/>
            <person name="Adriaenssens E.M."/>
            <person name="Foster-Nyarko E."/>
            <person name="Jarju S."/>
            <person name="Secka A."/>
            <person name="Antonio M."/>
            <person name="Oren A."/>
            <person name="Chaudhuri R.R."/>
            <person name="La Ragione R."/>
            <person name="Hildebrand F."/>
            <person name="Pallen M.J."/>
        </authorList>
    </citation>
    <scope>NUCLEOTIDE SEQUENCE</scope>
    <source>
        <strain evidence="2">ChiHjej13B12-9602</strain>
    </source>
</reference>
<sequence length="684" mass="73635">MSKREPRLVRHGLIVALLAAWCALGILVDLSGASYGEIHKLYGDVQGAAYIIAEVLCSLPARDEAVFTLLVAILLYQSLRTLHGAEGERMRKAGGAAAWVVGALFAAALLFGRSFDEVGSSDYVTGDIAAGVRSFMFFSSWLILGRYGVCQLFCWLDGVRAEAGAARMAPAAGGRISAARLPAIASRLCSWFDRHPFAAPAIVLAVAWLPVLIGYAPALFMWDTDTQILQWFGLPNHISSSVRLLDSSVLITQHHPPFHTALVGLCVQAGMTFAGSENVGIFLYAFLQWAFDIAALAWAINLLSSMGTVRAVRLAVLAFLALVPAFSNYSVLVTKDVPFAAAVLVFAMELVFLVRAGGSPVPARHVVILSVSSVATALLRSGAVAVVIAACVAALAVSRRHPTARRCIAASLACSVGVSLILTSAVYPALAITPSSKREVLSIPEQQVARFMRDHPGWVTSDELRVVDAVLDASKIAKEYEPSRSDPVKATFREDASADDLRRFFDLWARWFAEDPGCFLSATAANYYGYFYAGSAMSWSYTSYSSGVAMANAETDWFKSGIARYFSFEPAQNPVSRALDGLCSGYRLLFQRLPLLTLTMQAALYDWALLLITVYAITRHQIRLAPLLAAAWVVLAVALAGPCNATTYFRYAYPIAVIVPFAFALAIGRGEGLRTRGSGSDGAH</sequence>
<feature type="transmembrane region" description="Helical" evidence="1">
    <location>
        <begin position="312"/>
        <end position="331"/>
    </location>
</feature>
<dbReference type="RefSeq" id="WP_273191267.1">
    <property type="nucleotide sequence ID" value="NZ_DYUZ01000035.1"/>
</dbReference>
<keyword evidence="1" id="KW-0472">Membrane</keyword>
<keyword evidence="1" id="KW-1133">Transmembrane helix</keyword>